<dbReference type="GO" id="GO:0005634">
    <property type="term" value="C:nucleus"/>
    <property type="evidence" value="ECO:0007669"/>
    <property type="project" value="UniProtKB-SubCell"/>
</dbReference>
<evidence type="ECO:0000256" key="1">
    <source>
        <dbReference type="ARBA" id="ARBA00004123"/>
    </source>
</evidence>
<dbReference type="Proteomes" id="UP001231189">
    <property type="component" value="Unassembled WGS sequence"/>
</dbReference>
<protein>
    <recommendedName>
        <fullName evidence="8">BHLH domain-containing protein</fullName>
    </recommendedName>
</protein>
<sequence length="314" mass="34110">MALEAVVFPRQHLACGTDKVAAAMSMHAPSLGRGVDIDEFEEKGGVVLQEEAASATMYIAGSTAWAAAVEEHWDEKRIYPPVPPPASSGRGKAVSSSSAAAARKRRRRPKAVKNREETESQRRNHIAVERNRRRQMNDYLAVLRSAMPPSYAQRGDQASIVAGAINFVKELEQLLQSLEAEKRRRSPLPSAPPFTGLFTSPQYSAGIGADSGNSENGRGVRRGLADVEVAVAESHANVKVLAPRRPRQLLRMAVAMQCLGLTVLHLSATATADHLVFYSFSLKMEDECRLTSVDDIAAAVHQMVLDTVEDQLAS</sequence>
<dbReference type="PROSITE" id="PS50888">
    <property type="entry name" value="BHLH"/>
    <property type="match status" value="1"/>
</dbReference>
<evidence type="ECO:0000259" key="8">
    <source>
        <dbReference type="PROSITE" id="PS50888"/>
    </source>
</evidence>
<proteinExistence type="inferred from homology"/>
<evidence type="ECO:0000256" key="5">
    <source>
        <dbReference type="ARBA" id="ARBA00023163"/>
    </source>
</evidence>
<dbReference type="CDD" id="cd11448">
    <property type="entry name" value="bHLH_AtFAMA_like"/>
    <property type="match status" value="1"/>
</dbReference>
<dbReference type="AlphaFoldDB" id="A0AAD8VWS4"/>
<feature type="region of interest" description="Disordered" evidence="7">
    <location>
        <begin position="77"/>
        <end position="131"/>
    </location>
</feature>
<gene>
    <name evidence="9" type="ORF">QYE76_025532</name>
</gene>
<dbReference type="PANTHER" id="PTHR11969">
    <property type="entry name" value="MAX DIMERIZATION, MAD"/>
    <property type="match status" value="1"/>
</dbReference>
<evidence type="ECO:0000256" key="3">
    <source>
        <dbReference type="ARBA" id="ARBA00023015"/>
    </source>
</evidence>
<dbReference type="PANTHER" id="PTHR11969:SF62">
    <property type="entry name" value="BHLH TRANSCRIPTION FACTOR"/>
    <property type="match status" value="1"/>
</dbReference>
<evidence type="ECO:0000313" key="9">
    <source>
        <dbReference type="EMBL" id="KAK1620015.1"/>
    </source>
</evidence>
<comment type="caution">
    <text evidence="9">The sequence shown here is derived from an EMBL/GenBank/DDBJ whole genome shotgun (WGS) entry which is preliminary data.</text>
</comment>
<evidence type="ECO:0000256" key="4">
    <source>
        <dbReference type="ARBA" id="ARBA00023125"/>
    </source>
</evidence>
<name>A0AAD8VWS4_LOLMU</name>
<organism evidence="9 10">
    <name type="scientific">Lolium multiflorum</name>
    <name type="common">Italian ryegrass</name>
    <name type="synonym">Lolium perenne subsp. multiflorum</name>
    <dbReference type="NCBI Taxonomy" id="4521"/>
    <lineage>
        <taxon>Eukaryota</taxon>
        <taxon>Viridiplantae</taxon>
        <taxon>Streptophyta</taxon>
        <taxon>Embryophyta</taxon>
        <taxon>Tracheophyta</taxon>
        <taxon>Spermatophyta</taxon>
        <taxon>Magnoliopsida</taxon>
        <taxon>Liliopsida</taxon>
        <taxon>Poales</taxon>
        <taxon>Poaceae</taxon>
        <taxon>BOP clade</taxon>
        <taxon>Pooideae</taxon>
        <taxon>Poodae</taxon>
        <taxon>Poeae</taxon>
        <taxon>Poeae Chloroplast Group 2 (Poeae type)</taxon>
        <taxon>Loliodinae</taxon>
        <taxon>Loliinae</taxon>
        <taxon>Lolium</taxon>
    </lineage>
</organism>
<feature type="domain" description="BHLH" evidence="8">
    <location>
        <begin position="120"/>
        <end position="171"/>
    </location>
</feature>
<keyword evidence="3" id="KW-0805">Transcription regulation</keyword>
<feature type="region of interest" description="Disordered" evidence="7">
    <location>
        <begin position="183"/>
        <end position="218"/>
    </location>
</feature>
<keyword evidence="4" id="KW-0238">DNA-binding</keyword>
<dbReference type="GO" id="GO:0000981">
    <property type="term" value="F:DNA-binding transcription factor activity, RNA polymerase II-specific"/>
    <property type="evidence" value="ECO:0007669"/>
    <property type="project" value="TreeGrafter"/>
</dbReference>
<feature type="compositionally biased region" description="Low complexity" evidence="7">
    <location>
        <begin position="87"/>
        <end position="101"/>
    </location>
</feature>
<dbReference type="EMBL" id="JAUUTY010000006">
    <property type="protein sequence ID" value="KAK1620015.1"/>
    <property type="molecule type" value="Genomic_DNA"/>
</dbReference>
<dbReference type="InterPro" id="IPR036638">
    <property type="entry name" value="HLH_DNA-bd_sf"/>
</dbReference>
<keyword evidence="6" id="KW-0539">Nucleus</keyword>
<comment type="subcellular location">
    <subcellularLocation>
        <location evidence="1">Nucleus</location>
    </subcellularLocation>
</comment>
<dbReference type="Pfam" id="PF00010">
    <property type="entry name" value="HLH"/>
    <property type="match status" value="1"/>
</dbReference>
<feature type="compositionally biased region" description="Basic and acidic residues" evidence="7">
    <location>
        <begin position="113"/>
        <end position="130"/>
    </location>
</feature>
<evidence type="ECO:0000256" key="6">
    <source>
        <dbReference type="ARBA" id="ARBA00023242"/>
    </source>
</evidence>
<keyword evidence="5" id="KW-0804">Transcription</keyword>
<reference evidence="9" key="1">
    <citation type="submission" date="2023-07" db="EMBL/GenBank/DDBJ databases">
        <title>A chromosome-level genome assembly of Lolium multiflorum.</title>
        <authorList>
            <person name="Chen Y."/>
            <person name="Copetti D."/>
            <person name="Kolliker R."/>
            <person name="Studer B."/>
        </authorList>
    </citation>
    <scope>NUCLEOTIDE SEQUENCE</scope>
    <source>
        <strain evidence="9">02402/16</strain>
        <tissue evidence="9">Leaf</tissue>
    </source>
</reference>
<comment type="similarity">
    <text evidence="2">Belongs to the bHLH protein family.</text>
</comment>
<evidence type="ECO:0000256" key="2">
    <source>
        <dbReference type="ARBA" id="ARBA00005510"/>
    </source>
</evidence>
<dbReference type="SUPFAM" id="SSF47459">
    <property type="entry name" value="HLH, helix-loop-helix DNA-binding domain"/>
    <property type="match status" value="1"/>
</dbReference>
<dbReference type="InterPro" id="IPR011598">
    <property type="entry name" value="bHLH_dom"/>
</dbReference>
<feature type="compositionally biased region" description="Basic residues" evidence="7">
    <location>
        <begin position="102"/>
        <end position="112"/>
    </location>
</feature>
<dbReference type="GO" id="GO:0000978">
    <property type="term" value="F:RNA polymerase II cis-regulatory region sequence-specific DNA binding"/>
    <property type="evidence" value="ECO:0007669"/>
    <property type="project" value="TreeGrafter"/>
</dbReference>
<accession>A0AAD8VWS4</accession>
<evidence type="ECO:0000313" key="10">
    <source>
        <dbReference type="Proteomes" id="UP001231189"/>
    </source>
</evidence>
<dbReference type="Gene3D" id="4.10.280.10">
    <property type="entry name" value="Helix-loop-helix DNA-binding domain"/>
    <property type="match status" value="1"/>
</dbReference>
<evidence type="ECO:0000256" key="7">
    <source>
        <dbReference type="SAM" id="MobiDB-lite"/>
    </source>
</evidence>
<keyword evidence="10" id="KW-1185">Reference proteome</keyword>
<dbReference type="SMART" id="SM00353">
    <property type="entry name" value="HLH"/>
    <property type="match status" value="1"/>
</dbReference>
<dbReference type="GO" id="GO:0046983">
    <property type="term" value="F:protein dimerization activity"/>
    <property type="evidence" value="ECO:0007669"/>
    <property type="project" value="InterPro"/>
</dbReference>